<dbReference type="EMBL" id="CP006365">
    <property type="protein sequence ID" value="AGU15799.1"/>
    <property type="molecule type" value="Genomic_DNA"/>
</dbReference>
<feature type="transmembrane region" description="Helical" evidence="6">
    <location>
        <begin position="147"/>
        <end position="166"/>
    </location>
</feature>
<keyword evidence="4 6" id="KW-1133">Transmembrane helix</keyword>
<feature type="transmembrane region" description="Helical" evidence="6">
    <location>
        <begin position="93"/>
        <end position="109"/>
    </location>
</feature>
<evidence type="ECO:0000256" key="5">
    <source>
        <dbReference type="ARBA" id="ARBA00023136"/>
    </source>
</evidence>
<name>U3GWV3_9CORY</name>
<dbReference type="STRING" id="1348662.CARG_08495"/>
<evidence type="ECO:0000313" key="8">
    <source>
        <dbReference type="EMBL" id="AGU15799.1"/>
    </source>
</evidence>
<dbReference type="GO" id="GO:0016755">
    <property type="term" value="F:aminoacyltransferase activity"/>
    <property type="evidence" value="ECO:0007669"/>
    <property type="project" value="TreeGrafter"/>
</dbReference>
<feature type="transmembrane region" description="Helical" evidence="6">
    <location>
        <begin position="212"/>
        <end position="234"/>
    </location>
</feature>
<feature type="transmembrane region" description="Helical" evidence="6">
    <location>
        <begin position="26"/>
        <end position="49"/>
    </location>
</feature>
<dbReference type="InterPro" id="IPR016181">
    <property type="entry name" value="Acyl_CoA_acyltransferase"/>
</dbReference>
<keyword evidence="2" id="KW-1003">Cell membrane</keyword>
<dbReference type="GO" id="GO:0005886">
    <property type="term" value="C:plasma membrane"/>
    <property type="evidence" value="ECO:0007669"/>
    <property type="project" value="UniProtKB-SubCell"/>
</dbReference>
<organism evidence="8 9">
    <name type="scientific">Corynebacterium argentoratense DSM 44202</name>
    <dbReference type="NCBI Taxonomy" id="1348662"/>
    <lineage>
        <taxon>Bacteria</taxon>
        <taxon>Bacillati</taxon>
        <taxon>Actinomycetota</taxon>
        <taxon>Actinomycetes</taxon>
        <taxon>Mycobacteriales</taxon>
        <taxon>Corynebacteriaceae</taxon>
        <taxon>Corynebacterium</taxon>
    </lineage>
</organism>
<evidence type="ECO:0000256" key="6">
    <source>
        <dbReference type="SAM" id="Phobius"/>
    </source>
</evidence>
<dbReference type="Proteomes" id="UP000016943">
    <property type="component" value="Chromosome"/>
</dbReference>
<evidence type="ECO:0000259" key="7">
    <source>
        <dbReference type="Pfam" id="PF09924"/>
    </source>
</evidence>
<dbReference type="PATRIC" id="fig|1348662.3.peg.1675"/>
<dbReference type="PANTHER" id="PTHR34697">
    <property type="entry name" value="PHOSPHATIDYLGLYCEROL LYSYLTRANSFERASE"/>
    <property type="match status" value="1"/>
</dbReference>
<dbReference type="SUPFAM" id="SSF55729">
    <property type="entry name" value="Acyl-CoA N-acyltransferases (Nat)"/>
    <property type="match status" value="1"/>
</dbReference>
<dbReference type="InterPro" id="IPR051211">
    <property type="entry name" value="PG_lysyltransferase"/>
</dbReference>
<feature type="transmembrane region" description="Helical" evidence="6">
    <location>
        <begin position="328"/>
        <end position="350"/>
    </location>
</feature>
<dbReference type="GO" id="GO:0055091">
    <property type="term" value="P:phospholipid homeostasis"/>
    <property type="evidence" value="ECO:0007669"/>
    <property type="project" value="TreeGrafter"/>
</dbReference>
<feature type="transmembrane region" description="Helical" evidence="6">
    <location>
        <begin position="286"/>
        <end position="308"/>
    </location>
</feature>
<keyword evidence="5 6" id="KW-0472">Membrane</keyword>
<dbReference type="HOGENOM" id="CLU_017891_0_0_11"/>
<sequence>MTTVLNTVSILLFGVMAERTLGTWKFIGVAVLTQLWAGVVGLELAYLVAQASPVWGEELDREVLLTPSVWLFGTAAVASAWLPALWRRRMRAVLVGITLTLFMYTGVLADFSRLVAVIVGVAAGQWLAHGGVKAFSFPRITLRESRILVAMLLLAIAVGPLLVGLNHDAAGPLAKAAIIAITWDNVAVFANLAPFAVVFVVLSALSRGRRVAWWLALGVQLVTTVLLLVGFVAVGGEYGWSPALIVSGIGVLLPWLVGSIVLIVRRNLFRIPMHRPVLITMLWREFVVLVLSVGLWLLMQLFFGPAGASFIDVVDVVLPPAVTDNADALVLPCVLFWAASSIVLYMALVAHPNPTDQALRERMRTILQSGGGDHLSWMTLWDGNDYWCADDADGYVAYRLSANVAVTLGEPVCGAQGDRDELARQFEAFAQNNGWTVAWYSVRPEFRDALEQQGWHSVQVAQESVVDCHEVKFTGKKFQDVRTARNRAEKEGIRAEWLTWDSAGPALRERIVALSEEWVSDKALPEMGFTLGGIDELQDPQVRLLVALDQHECVHGVTSWLPAYRDGEIDGWVLDFMRRDPSGFRPVVEFLIAEAIVAANEAGVPWVSLSGAPLAHGGPDSQDDKEDVLLNVLDRVGQYLEPLYGFRSLAFFKKKFHPEHVAWSLCYQDELSLASIGVAVSKAYVPRIGAGQAVHVARVWAQG</sequence>
<evidence type="ECO:0000313" key="9">
    <source>
        <dbReference type="Proteomes" id="UP000016943"/>
    </source>
</evidence>
<feature type="transmembrane region" description="Helical" evidence="6">
    <location>
        <begin position="186"/>
        <end position="205"/>
    </location>
</feature>
<feature type="transmembrane region" description="Helical" evidence="6">
    <location>
        <begin position="240"/>
        <end position="265"/>
    </location>
</feature>
<dbReference type="PANTHER" id="PTHR34697:SF2">
    <property type="entry name" value="PHOSPHATIDYLGLYCEROL LYSYLTRANSFERASE"/>
    <property type="match status" value="1"/>
</dbReference>
<evidence type="ECO:0000256" key="1">
    <source>
        <dbReference type="ARBA" id="ARBA00004651"/>
    </source>
</evidence>
<evidence type="ECO:0000256" key="3">
    <source>
        <dbReference type="ARBA" id="ARBA00022692"/>
    </source>
</evidence>
<feature type="transmembrane region" description="Helical" evidence="6">
    <location>
        <begin position="115"/>
        <end position="135"/>
    </location>
</feature>
<keyword evidence="9" id="KW-1185">Reference proteome</keyword>
<proteinExistence type="predicted"/>
<dbReference type="eggNOG" id="COG2898">
    <property type="taxonomic scope" value="Bacteria"/>
</dbReference>
<dbReference type="AlphaFoldDB" id="U3GWV3"/>
<keyword evidence="3 6" id="KW-0812">Transmembrane</keyword>
<gene>
    <name evidence="8" type="ORF">CARG_08495</name>
</gene>
<dbReference type="KEGG" id="caz:CARG_08495"/>
<feature type="domain" description="Phosphatidylglycerol lysyltransferase C-terminal" evidence="7">
    <location>
        <begin position="365"/>
        <end position="667"/>
    </location>
</feature>
<dbReference type="InterPro" id="IPR024320">
    <property type="entry name" value="LPG_synthase_C"/>
</dbReference>
<evidence type="ECO:0000256" key="4">
    <source>
        <dbReference type="ARBA" id="ARBA00022989"/>
    </source>
</evidence>
<comment type="subcellular location">
    <subcellularLocation>
        <location evidence="1">Cell membrane</location>
        <topology evidence="1">Multi-pass membrane protein</topology>
    </subcellularLocation>
</comment>
<feature type="transmembrane region" description="Helical" evidence="6">
    <location>
        <begin position="69"/>
        <end position="86"/>
    </location>
</feature>
<protein>
    <recommendedName>
        <fullName evidence="7">Phosphatidylglycerol lysyltransferase C-terminal domain-containing protein</fullName>
    </recommendedName>
</protein>
<dbReference type="Pfam" id="PF09924">
    <property type="entry name" value="LPG_synthase_C"/>
    <property type="match status" value="1"/>
</dbReference>
<accession>U3GWV3</accession>
<evidence type="ECO:0000256" key="2">
    <source>
        <dbReference type="ARBA" id="ARBA00022475"/>
    </source>
</evidence>
<reference evidence="8 9" key="1">
    <citation type="journal article" date="2013" name="Genome Announc.">
        <title>Whole-Genome Sequence of the Clinical Strain Corynebacterium argentoratense DSM 44202, Isolated from a Human Throat Specimen.</title>
        <authorList>
            <person name="Bomholt C."/>
            <person name="Glaub A."/>
            <person name="Gravermann K."/>
            <person name="Albersmeier A."/>
            <person name="Brinkrolf K."/>
            <person name="Ruckert C."/>
            <person name="Tauch A."/>
        </authorList>
    </citation>
    <scope>NUCLEOTIDE SEQUENCE [LARGE SCALE GENOMIC DNA]</scope>
    <source>
        <strain evidence="8">DSM 44202</strain>
    </source>
</reference>